<accession>A0A0C3EW33</accession>
<dbReference type="InParanoid" id="A0A0C3EW33"/>
<gene>
    <name evidence="2" type="ORF">PILCRDRAFT_640631</name>
</gene>
<reference evidence="3" key="2">
    <citation type="submission" date="2015-01" db="EMBL/GenBank/DDBJ databases">
        <title>Evolutionary Origins and Diversification of the Mycorrhizal Mutualists.</title>
        <authorList>
            <consortium name="DOE Joint Genome Institute"/>
            <consortium name="Mycorrhizal Genomics Consortium"/>
            <person name="Kohler A."/>
            <person name="Kuo A."/>
            <person name="Nagy L.G."/>
            <person name="Floudas D."/>
            <person name="Copeland A."/>
            <person name="Barry K.W."/>
            <person name="Cichocki N."/>
            <person name="Veneault-Fourrey C."/>
            <person name="LaButti K."/>
            <person name="Lindquist E.A."/>
            <person name="Lipzen A."/>
            <person name="Lundell T."/>
            <person name="Morin E."/>
            <person name="Murat C."/>
            <person name="Riley R."/>
            <person name="Ohm R."/>
            <person name="Sun H."/>
            <person name="Tunlid A."/>
            <person name="Henrissat B."/>
            <person name="Grigoriev I.V."/>
            <person name="Hibbett D.S."/>
            <person name="Martin F."/>
        </authorList>
    </citation>
    <scope>NUCLEOTIDE SEQUENCE [LARGE SCALE GENOMIC DNA]</scope>
    <source>
        <strain evidence="3">F 1598</strain>
    </source>
</reference>
<evidence type="ECO:0000256" key="1">
    <source>
        <dbReference type="SAM" id="MobiDB-lite"/>
    </source>
</evidence>
<dbReference type="HOGENOM" id="CLU_1548202_0_0_1"/>
<proteinExistence type="predicted"/>
<dbReference type="EMBL" id="KN833032">
    <property type="protein sequence ID" value="KIM76725.1"/>
    <property type="molecule type" value="Genomic_DNA"/>
</dbReference>
<reference evidence="2 3" key="1">
    <citation type="submission" date="2014-04" db="EMBL/GenBank/DDBJ databases">
        <authorList>
            <consortium name="DOE Joint Genome Institute"/>
            <person name="Kuo A."/>
            <person name="Tarkka M."/>
            <person name="Buscot F."/>
            <person name="Kohler A."/>
            <person name="Nagy L.G."/>
            <person name="Floudas D."/>
            <person name="Copeland A."/>
            <person name="Barry K.W."/>
            <person name="Cichocki N."/>
            <person name="Veneault-Fourrey C."/>
            <person name="LaButti K."/>
            <person name="Lindquist E.A."/>
            <person name="Lipzen A."/>
            <person name="Lundell T."/>
            <person name="Morin E."/>
            <person name="Murat C."/>
            <person name="Sun H."/>
            <person name="Tunlid A."/>
            <person name="Henrissat B."/>
            <person name="Grigoriev I.V."/>
            <person name="Hibbett D.S."/>
            <person name="Martin F."/>
            <person name="Nordberg H.P."/>
            <person name="Cantor M.N."/>
            <person name="Hua S.X."/>
        </authorList>
    </citation>
    <scope>NUCLEOTIDE SEQUENCE [LARGE SCALE GENOMIC DNA]</scope>
    <source>
        <strain evidence="2 3">F 1598</strain>
    </source>
</reference>
<feature type="region of interest" description="Disordered" evidence="1">
    <location>
        <begin position="90"/>
        <end position="112"/>
    </location>
</feature>
<organism evidence="2 3">
    <name type="scientific">Piloderma croceum (strain F 1598)</name>
    <dbReference type="NCBI Taxonomy" id="765440"/>
    <lineage>
        <taxon>Eukaryota</taxon>
        <taxon>Fungi</taxon>
        <taxon>Dikarya</taxon>
        <taxon>Basidiomycota</taxon>
        <taxon>Agaricomycotina</taxon>
        <taxon>Agaricomycetes</taxon>
        <taxon>Agaricomycetidae</taxon>
        <taxon>Atheliales</taxon>
        <taxon>Atheliaceae</taxon>
        <taxon>Piloderma</taxon>
    </lineage>
</organism>
<dbReference type="Proteomes" id="UP000054166">
    <property type="component" value="Unassembled WGS sequence"/>
</dbReference>
<evidence type="ECO:0000313" key="3">
    <source>
        <dbReference type="Proteomes" id="UP000054166"/>
    </source>
</evidence>
<sequence length="173" mass="19583">MIVQLETNSAAKTLLRTQLAVAALSPSPTSLENARRRITSTKVYVNWNRIQGDNVPGDEDSKEWKVDMLMKKLLDEGKITVPEDFHLNKDKRPEDMAIADTGDKDQDSQNGERKIRFCFNDTRTDSVFFTKGVATTASKSEGVRGRSVVKAVQRIADRNSNGQHFTWNHRQVF</sequence>
<evidence type="ECO:0000313" key="2">
    <source>
        <dbReference type="EMBL" id="KIM76725.1"/>
    </source>
</evidence>
<protein>
    <submittedName>
        <fullName evidence="2">Uncharacterized protein</fullName>
    </submittedName>
</protein>
<keyword evidence="3" id="KW-1185">Reference proteome</keyword>
<name>A0A0C3EW33_PILCF</name>
<dbReference type="AlphaFoldDB" id="A0A0C3EW33"/>